<evidence type="ECO:0000313" key="5">
    <source>
        <dbReference type="Proteomes" id="UP001501371"/>
    </source>
</evidence>
<dbReference type="Gene3D" id="3.90.1010.20">
    <property type="match status" value="1"/>
</dbReference>
<evidence type="ECO:0000256" key="2">
    <source>
        <dbReference type="SAM" id="SignalP"/>
    </source>
</evidence>
<reference evidence="5" key="1">
    <citation type="journal article" date="2019" name="Int. J. Syst. Evol. Microbiol.">
        <title>The Global Catalogue of Microorganisms (GCM) 10K type strain sequencing project: providing services to taxonomists for standard genome sequencing and annotation.</title>
        <authorList>
            <consortium name="The Broad Institute Genomics Platform"/>
            <consortium name="The Broad Institute Genome Sequencing Center for Infectious Disease"/>
            <person name="Wu L."/>
            <person name="Ma J."/>
        </authorList>
    </citation>
    <scope>NUCLEOTIDE SEQUENCE [LARGE SCALE GENOMIC DNA]</scope>
    <source>
        <strain evidence="5">JCM 12696</strain>
    </source>
</reference>
<feature type="domain" description="FMN-binding" evidence="3">
    <location>
        <begin position="73"/>
        <end position="150"/>
    </location>
</feature>
<gene>
    <name evidence="4" type="ORF">GCM10009654_34680</name>
</gene>
<keyword evidence="5" id="KW-1185">Reference proteome</keyword>
<feature type="region of interest" description="Disordered" evidence="1">
    <location>
        <begin position="38"/>
        <end position="57"/>
    </location>
</feature>
<sequence length="152" mass="15156">MRQPVKRKHPFRRIMIGAAATASAVVALLALKQPGGSSVAGSAQQPGAGAGTSVGAAGAAGGQTVLGEAVNTQYGPVQVRITVTDGKITQAEAVQAPNSDARSQSITANAVPKLNQAALTTQNAQVDAVSGASYTSKGYQESLQSALDKAGL</sequence>
<proteinExistence type="predicted"/>
<feature type="signal peptide" evidence="2">
    <location>
        <begin position="1"/>
        <end position="24"/>
    </location>
</feature>
<feature type="chain" id="PRO_5045555135" description="FMN-binding domain-containing protein" evidence="2">
    <location>
        <begin position="25"/>
        <end position="152"/>
    </location>
</feature>
<protein>
    <recommendedName>
        <fullName evidence="3">FMN-binding domain-containing protein</fullName>
    </recommendedName>
</protein>
<organism evidence="4 5">
    <name type="scientific">Streptomyces hebeiensis</name>
    <dbReference type="NCBI Taxonomy" id="229486"/>
    <lineage>
        <taxon>Bacteria</taxon>
        <taxon>Bacillati</taxon>
        <taxon>Actinomycetota</taxon>
        <taxon>Actinomycetes</taxon>
        <taxon>Kitasatosporales</taxon>
        <taxon>Streptomycetaceae</taxon>
        <taxon>Streptomyces</taxon>
    </lineage>
</organism>
<keyword evidence="2" id="KW-0732">Signal</keyword>
<dbReference type="Proteomes" id="UP001501371">
    <property type="component" value="Unassembled WGS sequence"/>
</dbReference>
<evidence type="ECO:0000259" key="3">
    <source>
        <dbReference type="SMART" id="SM00900"/>
    </source>
</evidence>
<dbReference type="Pfam" id="PF04205">
    <property type="entry name" value="FMN_bind"/>
    <property type="match status" value="1"/>
</dbReference>
<accession>A0ABP4FFL1</accession>
<name>A0ABP4FFL1_9ACTN</name>
<evidence type="ECO:0000313" key="4">
    <source>
        <dbReference type="EMBL" id="GAA1174470.1"/>
    </source>
</evidence>
<evidence type="ECO:0000256" key="1">
    <source>
        <dbReference type="SAM" id="MobiDB-lite"/>
    </source>
</evidence>
<dbReference type="EMBL" id="BAAAKV010000029">
    <property type="protein sequence ID" value="GAA1174470.1"/>
    <property type="molecule type" value="Genomic_DNA"/>
</dbReference>
<dbReference type="InterPro" id="IPR007329">
    <property type="entry name" value="FMN-bd"/>
</dbReference>
<dbReference type="SMART" id="SM00900">
    <property type="entry name" value="FMN_bind"/>
    <property type="match status" value="1"/>
</dbReference>
<comment type="caution">
    <text evidence="4">The sequence shown here is derived from an EMBL/GenBank/DDBJ whole genome shotgun (WGS) entry which is preliminary data.</text>
</comment>